<proteinExistence type="predicted"/>
<organism evidence="2 3">
    <name type="scientific">Streptococcus cuniculipharyngis</name>
    <dbReference type="NCBI Taxonomy" id="1562651"/>
    <lineage>
        <taxon>Bacteria</taxon>
        <taxon>Bacillati</taxon>
        <taxon>Bacillota</taxon>
        <taxon>Bacilli</taxon>
        <taxon>Lactobacillales</taxon>
        <taxon>Streptococcaceae</taxon>
        <taxon>Streptococcus</taxon>
    </lineage>
</organism>
<reference evidence="2 3" key="1">
    <citation type="submission" date="2019-08" db="EMBL/GenBank/DDBJ databases">
        <authorList>
            <person name="Lei W."/>
        </authorList>
    </citation>
    <scope>NUCLEOTIDE SEQUENCE [LARGE SCALE GENOMIC DNA]</scope>
    <source>
        <strain evidence="2 3">CCUG 66496</strain>
    </source>
</reference>
<sequence>MTKLLKTVFWGSLSGAAAAYLLTSQKGKQLQGKVTDFVTDYQESPEDYNQKLKEMVIGYKDKALNQVQSYKQQWETGELTKEDLLANLKERTGEVLDLASDGLNQVKTKVQEELEGDDSQDVADQQLPKVGVVVDDIVIEYQEQTSQEKE</sequence>
<evidence type="ECO:0000313" key="3">
    <source>
        <dbReference type="Proteomes" id="UP000317430"/>
    </source>
</evidence>
<dbReference type="OrthoDB" id="2237144at2"/>
<dbReference type="RefSeq" id="WP_146566863.1">
    <property type="nucleotide sequence ID" value="NZ_VOHL01000002.1"/>
</dbReference>
<feature type="chain" id="PRO_5038643731" evidence="1">
    <location>
        <begin position="20"/>
        <end position="150"/>
    </location>
</feature>
<comment type="caution">
    <text evidence="2">The sequence shown here is derived from an EMBL/GenBank/DDBJ whole genome shotgun (WGS) entry which is preliminary data.</text>
</comment>
<name>A0A5C5SDN5_9STRE</name>
<dbReference type="Proteomes" id="UP000317430">
    <property type="component" value="Unassembled WGS sequence"/>
</dbReference>
<protein>
    <submittedName>
        <fullName evidence="2">YtxH domain-containing protein</fullName>
    </submittedName>
</protein>
<feature type="signal peptide" evidence="1">
    <location>
        <begin position="1"/>
        <end position="19"/>
    </location>
</feature>
<evidence type="ECO:0000313" key="2">
    <source>
        <dbReference type="EMBL" id="TWS98063.1"/>
    </source>
</evidence>
<dbReference type="EMBL" id="VOHL01000002">
    <property type="protein sequence ID" value="TWS98063.1"/>
    <property type="molecule type" value="Genomic_DNA"/>
</dbReference>
<keyword evidence="3" id="KW-1185">Reference proteome</keyword>
<dbReference type="AlphaFoldDB" id="A0A5C5SDN5"/>
<evidence type="ECO:0000256" key="1">
    <source>
        <dbReference type="SAM" id="SignalP"/>
    </source>
</evidence>
<dbReference type="InterPro" id="IPR024623">
    <property type="entry name" value="YtxH"/>
</dbReference>
<accession>A0A5C5SDN5</accession>
<keyword evidence="1" id="KW-0732">Signal</keyword>
<gene>
    <name evidence="2" type="ORF">FRX57_03800</name>
</gene>
<dbReference type="Pfam" id="PF12732">
    <property type="entry name" value="YtxH"/>
    <property type="match status" value="1"/>
</dbReference>